<evidence type="ECO:0000313" key="2">
    <source>
        <dbReference type="EMBL" id="SIR36572.1"/>
    </source>
</evidence>
<keyword evidence="3" id="KW-1185">Reference proteome</keyword>
<dbReference type="RefSeq" id="WP_029314251.1">
    <property type="nucleotide sequence ID" value="NZ_FTNE01000026.1"/>
</dbReference>
<name>A0A8G2CN43_ACIRU</name>
<dbReference type="Proteomes" id="UP000186308">
    <property type="component" value="Unassembled WGS sequence"/>
</dbReference>
<keyword evidence="1" id="KW-0472">Membrane</keyword>
<comment type="caution">
    <text evidence="2">The sequence shown here is derived from an EMBL/GenBank/DDBJ whole genome shotgun (WGS) entry which is preliminary data.</text>
</comment>
<evidence type="ECO:0000256" key="1">
    <source>
        <dbReference type="SAM" id="Phobius"/>
    </source>
</evidence>
<feature type="transmembrane region" description="Helical" evidence="1">
    <location>
        <begin position="27"/>
        <end position="48"/>
    </location>
</feature>
<accession>A0A8G2CN43</accession>
<proteinExistence type="predicted"/>
<sequence>MAEIGAGSGGPEHGAHLDEERRPFLPILFGGLVLVAVLALVWGFAAALRPPAAAMSAAPVGKGAAVMLKGLHS</sequence>
<gene>
    <name evidence="2" type="ORF">SAMN05421828_12650</name>
</gene>
<keyword evidence="1" id="KW-0812">Transmembrane</keyword>
<dbReference type="EMBL" id="FTNE01000026">
    <property type="protein sequence ID" value="SIR36572.1"/>
    <property type="molecule type" value="Genomic_DNA"/>
</dbReference>
<evidence type="ECO:0000313" key="3">
    <source>
        <dbReference type="Proteomes" id="UP000186308"/>
    </source>
</evidence>
<dbReference type="AlphaFoldDB" id="A0A8G2CN43"/>
<organism evidence="2 3">
    <name type="scientific">Acidiphilium rubrum</name>
    <dbReference type="NCBI Taxonomy" id="526"/>
    <lineage>
        <taxon>Bacteria</taxon>
        <taxon>Pseudomonadati</taxon>
        <taxon>Pseudomonadota</taxon>
        <taxon>Alphaproteobacteria</taxon>
        <taxon>Acetobacterales</taxon>
        <taxon>Acidocellaceae</taxon>
        <taxon>Acidiphilium</taxon>
    </lineage>
</organism>
<keyword evidence="1" id="KW-1133">Transmembrane helix</keyword>
<protein>
    <submittedName>
        <fullName evidence="2">Uncharacterized protein</fullName>
    </submittedName>
</protein>
<reference evidence="2 3" key="1">
    <citation type="submission" date="2017-01" db="EMBL/GenBank/DDBJ databases">
        <authorList>
            <person name="Varghese N."/>
            <person name="Submissions S."/>
        </authorList>
    </citation>
    <scope>NUCLEOTIDE SEQUENCE [LARGE SCALE GENOMIC DNA]</scope>
    <source>
        <strain evidence="2 3">ATCC 35905</strain>
    </source>
</reference>